<keyword evidence="11" id="KW-0479">Metal-binding</keyword>
<comment type="catalytic activity">
    <reaction evidence="10">
        <text>fluoride(in) = fluoride(out)</text>
        <dbReference type="Rhea" id="RHEA:76159"/>
        <dbReference type="ChEBI" id="CHEBI:17051"/>
    </reaction>
    <physiologicalReaction direction="left-to-right" evidence="10">
        <dbReference type="Rhea" id="RHEA:76160"/>
    </physiologicalReaction>
</comment>
<dbReference type="GO" id="GO:0140114">
    <property type="term" value="P:cellular detoxification of fluoride"/>
    <property type="evidence" value="ECO:0007669"/>
    <property type="project" value="UniProtKB-UniRule"/>
</dbReference>
<accession>A0A5Z1PBV0</accession>
<comment type="activity regulation">
    <text evidence="11">Na(+) is not transported, but it plays an essential structural role and its presence is essential for fluoride channel function.</text>
</comment>
<dbReference type="GO" id="GO:0062054">
    <property type="term" value="F:fluoride channel activity"/>
    <property type="evidence" value="ECO:0007669"/>
    <property type="project" value="UniProtKB-UniRule"/>
</dbReference>
<feature type="transmembrane region" description="Helical" evidence="11">
    <location>
        <begin position="87"/>
        <end position="107"/>
    </location>
</feature>
<reference evidence="13" key="1">
    <citation type="submission" date="2019-09" db="EMBL/GenBank/DDBJ databases">
        <authorList>
            <person name="Ashton P.M."/>
            <person name="Dallman T."/>
            <person name="Nair S."/>
            <person name="De Pinna E."/>
            <person name="Peters T."/>
            <person name="Grant K."/>
        </authorList>
    </citation>
    <scope>NUCLEOTIDE SEQUENCE</scope>
    <source>
        <strain evidence="13">183682</strain>
        <strain evidence="12">735608</strain>
    </source>
</reference>
<evidence type="ECO:0000256" key="7">
    <source>
        <dbReference type="ARBA" id="ARBA00023136"/>
    </source>
</evidence>
<evidence type="ECO:0000256" key="10">
    <source>
        <dbReference type="ARBA" id="ARBA00035585"/>
    </source>
</evidence>
<organism evidence="13">
    <name type="scientific">Campylobacter jejuni</name>
    <dbReference type="NCBI Taxonomy" id="197"/>
    <lineage>
        <taxon>Bacteria</taxon>
        <taxon>Pseudomonadati</taxon>
        <taxon>Campylobacterota</taxon>
        <taxon>Epsilonproteobacteria</taxon>
        <taxon>Campylobacterales</taxon>
        <taxon>Campylobacteraceae</taxon>
        <taxon>Campylobacter</taxon>
    </lineage>
</organism>
<keyword evidence="5 11" id="KW-1133">Transmembrane helix</keyword>
<evidence type="ECO:0000256" key="9">
    <source>
        <dbReference type="ARBA" id="ARBA00035120"/>
    </source>
</evidence>
<feature type="transmembrane region" description="Helical" evidence="11">
    <location>
        <begin position="119"/>
        <end position="143"/>
    </location>
</feature>
<keyword evidence="11" id="KW-0813">Transport</keyword>
<feature type="transmembrane region" description="Helical" evidence="11">
    <location>
        <begin position="52"/>
        <end position="75"/>
    </location>
</feature>
<feature type="binding site" evidence="11">
    <location>
        <position position="97"/>
    </location>
    <ligand>
        <name>Na(+)</name>
        <dbReference type="ChEBI" id="CHEBI:29101"/>
        <note>structural</note>
    </ligand>
</feature>
<keyword evidence="4 11" id="KW-0812">Transmembrane</keyword>
<evidence type="ECO:0000256" key="4">
    <source>
        <dbReference type="ARBA" id="ARBA00022692"/>
    </source>
</evidence>
<evidence type="ECO:0000256" key="6">
    <source>
        <dbReference type="ARBA" id="ARBA00023065"/>
    </source>
</evidence>
<dbReference type="GO" id="GO:0046872">
    <property type="term" value="F:metal ion binding"/>
    <property type="evidence" value="ECO:0007669"/>
    <property type="project" value="UniProtKB-KW"/>
</dbReference>
<sequence>MKNGLKTPEKKCKNYSIKKELSFVNTLLVVGFGGFIGAILRMLSINLVNKFFPYSISFGTLFVNVLGSFIIGLLFSYAQNKGLSPLLKSFISTGFLGAFTTFSTFSYQNLLLLQSGNYLHFALNIILNVFLCLFAAWLGFLIFK</sequence>
<keyword evidence="6 11" id="KW-0406">Ion transport</keyword>
<dbReference type="EMBL" id="AAJDBQ010000003">
    <property type="protein sequence ID" value="ECK7549443.1"/>
    <property type="molecule type" value="Genomic_DNA"/>
</dbReference>
<evidence type="ECO:0000256" key="2">
    <source>
        <dbReference type="ARBA" id="ARBA00022475"/>
    </source>
</evidence>
<evidence type="ECO:0000256" key="11">
    <source>
        <dbReference type="HAMAP-Rule" id="MF_00454"/>
    </source>
</evidence>
<comment type="subcellular location">
    <subcellularLocation>
        <location evidence="1 11">Cell membrane</location>
        <topology evidence="1 11">Multi-pass membrane protein</topology>
    </subcellularLocation>
</comment>
<dbReference type="InterPro" id="IPR003691">
    <property type="entry name" value="FluC"/>
</dbReference>
<dbReference type="HAMAP" id="MF_00454">
    <property type="entry name" value="FluC"/>
    <property type="match status" value="1"/>
</dbReference>
<keyword evidence="8 11" id="KW-0407">Ion channel</keyword>
<feature type="binding site" evidence="11">
    <location>
        <position position="100"/>
    </location>
    <ligand>
        <name>Na(+)</name>
        <dbReference type="ChEBI" id="CHEBI:29101"/>
        <note>structural</note>
    </ligand>
</feature>
<comment type="function">
    <text evidence="11">Fluoride-specific ion channel. Important for reducing fluoride concentration in the cell, thus reducing its toxicity.</text>
</comment>
<dbReference type="EMBL" id="AAKFIP010000005">
    <property type="protein sequence ID" value="ECR2857115.1"/>
    <property type="molecule type" value="Genomic_DNA"/>
</dbReference>
<evidence type="ECO:0000313" key="12">
    <source>
        <dbReference type="EMBL" id="ECK7549443.1"/>
    </source>
</evidence>
<evidence type="ECO:0000313" key="13">
    <source>
        <dbReference type="EMBL" id="ECR2857115.1"/>
    </source>
</evidence>
<evidence type="ECO:0000256" key="5">
    <source>
        <dbReference type="ARBA" id="ARBA00022989"/>
    </source>
</evidence>
<dbReference type="PANTHER" id="PTHR28259:SF1">
    <property type="entry name" value="FLUORIDE EXPORT PROTEIN 1-RELATED"/>
    <property type="match status" value="1"/>
</dbReference>
<keyword evidence="7 11" id="KW-0472">Membrane</keyword>
<gene>
    <name evidence="11 13" type="primary">crcB</name>
    <name evidence="11" type="synonym">fluC</name>
    <name evidence="13" type="ORF">F1N36_02355</name>
    <name evidence="12" type="ORF">FRP39_02195</name>
</gene>
<dbReference type="NCBIfam" id="TIGR00494">
    <property type="entry name" value="crcB"/>
    <property type="match status" value="1"/>
</dbReference>
<keyword evidence="11" id="KW-0915">Sodium</keyword>
<evidence type="ECO:0000256" key="3">
    <source>
        <dbReference type="ARBA" id="ARBA00022519"/>
    </source>
</evidence>
<name>A0A5Z1PBV0_CAMJU</name>
<dbReference type="PANTHER" id="PTHR28259">
    <property type="entry name" value="FLUORIDE EXPORT PROTEIN 1-RELATED"/>
    <property type="match status" value="1"/>
</dbReference>
<keyword evidence="3" id="KW-0997">Cell inner membrane</keyword>
<protein>
    <recommendedName>
        <fullName evidence="11">Fluoride-specific ion channel FluC</fullName>
    </recommendedName>
</protein>
<comment type="caution">
    <text evidence="13">The sequence shown here is derived from an EMBL/GenBank/DDBJ whole genome shotgun (WGS) entry which is preliminary data.</text>
</comment>
<dbReference type="GO" id="GO:0005886">
    <property type="term" value="C:plasma membrane"/>
    <property type="evidence" value="ECO:0007669"/>
    <property type="project" value="UniProtKB-SubCell"/>
</dbReference>
<evidence type="ECO:0000256" key="1">
    <source>
        <dbReference type="ARBA" id="ARBA00004651"/>
    </source>
</evidence>
<comment type="similarity">
    <text evidence="9 11">Belongs to the fluoride channel Fluc/FEX (TC 1.A.43) family.</text>
</comment>
<evidence type="ECO:0000256" key="8">
    <source>
        <dbReference type="ARBA" id="ARBA00023303"/>
    </source>
</evidence>
<dbReference type="Pfam" id="PF02537">
    <property type="entry name" value="CRCB"/>
    <property type="match status" value="1"/>
</dbReference>
<keyword evidence="2 11" id="KW-1003">Cell membrane</keyword>
<feature type="transmembrane region" description="Helical" evidence="11">
    <location>
        <begin position="21"/>
        <end position="40"/>
    </location>
</feature>
<proteinExistence type="inferred from homology"/>
<dbReference type="AlphaFoldDB" id="A0A5Z1PBV0"/>